<gene>
    <name evidence="4" type="ORF">B0J13DRAFT_600328</name>
</gene>
<reference evidence="4" key="1">
    <citation type="journal article" date="2021" name="Nat. Commun.">
        <title>Genetic determinants of endophytism in the Arabidopsis root mycobiome.</title>
        <authorList>
            <person name="Mesny F."/>
            <person name="Miyauchi S."/>
            <person name="Thiergart T."/>
            <person name="Pickel B."/>
            <person name="Atanasova L."/>
            <person name="Karlsson M."/>
            <person name="Huettel B."/>
            <person name="Barry K.W."/>
            <person name="Haridas S."/>
            <person name="Chen C."/>
            <person name="Bauer D."/>
            <person name="Andreopoulos W."/>
            <person name="Pangilinan J."/>
            <person name="LaButti K."/>
            <person name="Riley R."/>
            <person name="Lipzen A."/>
            <person name="Clum A."/>
            <person name="Drula E."/>
            <person name="Henrissat B."/>
            <person name="Kohler A."/>
            <person name="Grigoriev I.V."/>
            <person name="Martin F.M."/>
            <person name="Hacquard S."/>
        </authorList>
    </citation>
    <scope>NUCLEOTIDE SEQUENCE</scope>
    <source>
        <strain evidence="4">MPI-CAGE-AT-0021</strain>
    </source>
</reference>
<dbReference type="Proteomes" id="UP000717696">
    <property type="component" value="Unassembled WGS sequence"/>
</dbReference>
<dbReference type="InterPro" id="IPR022703">
    <property type="entry name" value="DUF3533"/>
</dbReference>
<dbReference type="InterPro" id="IPR053001">
    <property type="entry name" value="MNNG_permease-like"/>
</dbReference>
<evidence type="ECO:0000259" key="3">
    <source>
        <dbReference type="Pfam" id="PF12051"/>
    </source>
</evidence>
<keyword evidence="2" id="KW-0472">Membrane</keyword>
<feature type="transmembrane region" description="Helical" evidence="2">
    <location>
        <begin position="253"/>
        <end position="271"/>
    </location>
</feature>
<evidence type="ECO:0000256" key="2">
    <source>
        <dbReference type="SAM" id="Phobius"/>
    </source>
</evidence>
<proteinExistence type="predicted"/>
<comment type="caution">
    <text evidence="4">The sequence shown here is derived from an EMBL/GenBank/DDBJ whole genome shotgun (WGS) entry which is preliminary data.</text>
</comment>
<feature type="compositionally biased region" description="Polar residues" evidence="1">
    <location>
        <begin position="412"/>
        <end position="431"/>
    </location>
</feature>
<evidence type="ECO:0000313" key="4">
    <source>
        <dbReference type="EMBL" id="KAH7112610.1"/>
    </source>
</evidence>
<feature type="region of interest" description="Disordered" evidence="1">
    <location>
        <begin position="410"/>
        <end position="438"/>
    </location>
</feature>
<keyword evidence="2" id="KW-1133">Transmembrane helix</keyword>
<dbReference type="Pfam" id="PF12051">
    <property type="entry name" value="DUF3533"/>
    <property type="match status" value="1"/>
</dbReference>
<name>A0A9P9IAM6_9HYPO</name>
<feature type="domain" description="DUF3533" evidence="3">
    <location>
        <begin position="1"/>
        <end position="352"/>
    </location>
</feature>
<sequence>MSYLYGALFKSGSRMHNLKILAIDYDGGDVGRALAGAYSNLKSNEFPTVEFGSSKDYPTPESLREAVCKHGYWGAVYTSPGASDRLLSTIEGDNTTAYDASDAMTYVYNGVYYPAVVASLRGSLQTLVSVTSKVFPFVSRDAMASVNMTNPASAATILNPIDATAQDIMPTEQGARVLLNTVSMIMPILMQFFFIMGMNGITAAAKVLDTQSKRDVYIFRLFASKLYSSASSLCMAGYIWAFRESWGVSAGQFFETWMLIWFYMDINYIVVDTIIGSIIPMQFFAYFLLTWIILNIATTVYPFDLIPGFYHWGWALPAHNVWLLLVGIWSNGCRAQLETTLPIIFAWWLVGHVTSAWSVRRRCLMAEAEREAAASNDKFDRYNTEQSQEFQGANNRTDNYDLEANRLGVSQADGSDSRTVINSAASSQQVETTKEQRE</sequence>
<dbReference type="PANTHER" id="PTHR34814">
    <property type="entry name" value="NITROSOGUANIDINE RESISTANCE PROTEIN SNG1"/>
    <property type="match status" value="1"/>
</dbReference>
<dbReference type="EMBL" id="JAGMUU010000050">
    <property type="protein sequence ID" value="KAH7112610.1"/>
    <property type="molecule type" value="Genomic_DNA"/>
</dbReference>
<evidence type="ECO:0000313" key="5">
    <source>
        <dbReference type="Proteomes" id="UP000717696"/>
    </source>
</evidence>
<feature type="transmembrane region" description="Helical" evidence="2">
    <location>
        <begin position="184"/>
        <end position="205"/>
    </location>
</feature>
<feature type="transmembrane region" description="Helical" evidence="2">
    <location>
        <begin position="217"/>
        <end position="241"/>
    </location>
</feature>
<evidence type="ECO:0000256" key="1">
    <source>
        <dbReference type="SAM" id="MobiDB-lite"/>
    </source>
</evidence>
<dbReference type="OrthoDB" id="2140105at2759"/>
<dbReference type="GO" id="GO:0016020">
    <property type="term" value="C:membrane"/>
    <property type="evidence" value="ECO:0007669"/>
    <property type="project" value="TreeGrafter"/>
</dbReference>
<dbReference type="PANTHER" id="PTHR34814:SF2">
    <property type="entry name" value="DUF3533 DOMAIN-CONTAINING PROTEIN"/>
    <property type="match status" value="1"/>
</dbReference>
<feature type="transmembrane region" description="Helical" evidence="2">
    <location>
        <begin position="309"/>
        <end position="329"/>
    </location>
</feature>
<feature type="transmembrane region" description="Helical" evidence="2">
    <location>
        <begin position="283"/>
        <end position="303"/>
    </location>
</feature>
<keyword evidence="5" id="KW-1185">Reference proteome</keyword>
<keyword evidence="2" id="KW-0812">Transmembrane</keyword>
<dbReference type="AlphaFoldDB" id="A0A9P9IAM6"/>
<accession>A0A9P9IAM6</accession>
<protein>
    <recommendedName>
        <fullName evidence="3">DUF3533 domain-containing protein</fullName>
    </recommendedName>
</protein>
<organism evidence="4 5">
    <name type="scientific">Dactylonectria estremocensis</name>
    <dbReference type="NCBI Taxonomy" id="1079267"/>
    <lineage>
        <taxon>Eukaryota</taxon>
        <taxon>Fungi</taxon>
        <taxon>Dikarya</taxon>
        <taxon>Ascomycota</taxon>
        <taxon>Pezizomycotina</taxon>
        <taxon>Sordariomycetes</taxon>
        <taxon>Hypocreomycetidae</taxon>
        <taxon>Hypocreales</taxon>
        <taxon>Nectriaceae</taxon>
        <taxon>Dactylonectria</taxon>
    </lineage>
</organism>